<keyword evidence="1" id="KW-0472">Membrane</keyword>
<organism evidence="2">
    <name type="scientific">Siphoviridae sp. ct4F219</name>
    <dbReference type="NCBI Taxonomy" id="2825329"/>
    <lineage>
        <taxon>Viruses</taxon>
        <taxon>Duplodnaviria</taxon>
        <taxon>Heunggongvirae</taxon>
        <taxon>Uroviricota</taxon>
        <taxon>Caudoviricetes</taxon>
    </lineage>
</organism>
<sequence length="88" mass="8878">MDIGTLGIAGVAVITVICYLIGQAVKASGLENKWIPIIVGTCGGVLGVAGMYLMADFPAQDYLTAIAVGIVSGLAAVGVDQIGKQLNQ</sequence>
<protein>
    <submittedName>
        <fullName evidence="2">Holin</fullName>
    </submittedName>
</protein>
<dbReference type="InterPro" id="IPR032111">
    <property type="entry name" value="Clostridium_phage_holin"/>
</dbReference>
<dbReference type="EMBL" id="BK015532">
    <property type="protein sequence ID" value="DAE11405.1"/>
    <property type="molecule type" value="Genomic_DNA"/>
</dbReference>
<name>A0A8S5PYB3_9CAUD</name>
<dbReference type="Pfam" id="PF16079">
    <property type="entry name" value="Phage_holin_5_2"/>
    <property type="match status" value="1"/>
</dbReference>
<keyword evidence="1" id="KW-1133">Transmembrane helix</keyword>
<accession>A0A8S5PYB3</accession>
<evidence type="ECO:0000313" key="2">
    <source>
        <dbReference type="EMBL" id="DAE11405.1"/>
    </source>
</evidence>
<feature type="transmembrane region" description="Helical" evidence="1">
    <location>
        <begin position="61"/>
        <end position="79"/>
    </location>
</feature>
<keyword evidence="1" id="KW-0812">Transmembrane</keyword>
<reference evidence="2" key="1">
    <citation type="journal article" date="2021" name="Proc. Natl. Acad. Sci. U.S.A.">
        <title>A Catalog of Tens of Thousands of Viruses from Human Metagenomes Reveals Hidden Associations with Chronic Diseases.</title>
        <authorList>
            <person name="Tisza M.J."/>
            <person name="Buck C.B."/>
        </authorList>
    </citation>
    <scope>NUCLEOTIDE SEQUENCE</scope>
    <source>
        <strain evidence="2">Ct4F219</strain>
    </source>
</reference>
<feature type="transmembrane region" description="Helical" evidence="1">
    <location>
        <begin position="6"/>
        <end position="22"/>
    </location>
</feature>
<evidence type="ECO:0000256" key="1">
    <source>
        <dbReference type="SAM" id="Phobius"/>
    </source>
</evidence>
<proteinExistence type="predicted"/>
<feature type="transmembrane region" description="Helical" evidence="1">
    <location>
        <begin position="34"/>
        <end position="55"/>
    </location>
</feature>